<dbReference type="GO" id="GO:0061599">
    <property type="term" value="F:molybdopterin molybdotransferase activity"/>
    <property type="evidence" value="ECO:0007669"/>
    <property type="project" value="TreeGrafter"/>
</dbReference>
<organism evidence="2">
    <name type="scientific">marine sediment metagenome</name>
    <dbReference type="NCBI Taxonomy" id="412755"/>
    <lineage>
        <taxon>unclassified sequences</taxon>
        <taxon>metagenomes</taxon>
        <taxon>ecological metagenomes</taxon>
    </lineage>
</organism>
<dbReference type="SMART" id="SM00852">
    <property type="entry name" value="MoCF_biosynth"/>
    <property type="match status" value="1"/>
</dbReference>
<proteinExistence type="predicted"/>
<feature type="domain" description="MoaB/Mog" evidence="1">
    <location>
        <begin position="3"/>
        <end position="116"/>
    </location>
</feature>
<dbReference type="AlphaFoldDB" id="X0UT44"/>
<sequence>MVAILSTGDELLEIDKPLIPGHVHDANSYGLVAAVQAAGAIALRLGIAADQVEAVVERLDYAVESGTNLIISSAGVSMGAFDFVRSALEAHGELTFWRVNLRPGKPIVSGSYRGVP</sequence>
<protein>
    <recommendedName>
        <fullName evidence="1">MoaB/Mog domain-containing protein</fullName>
    </recommendedName>
</protein>
<dbReference type="GO" id="GO:0006777">
    <property type="term" value="P:Mo-molybdopterin cofactor biosynthetic process"/>
    <property type="evidence" value="ECO:0007669"/>
    <property type="project" value="TreeGrafter"/>
</dbReference>
<name>X0UT44_9ZZZZ</name>
<accession>X0UT44</accession>
<reference evidence="2" key="1">
    <citation type="journal article" date="2014" name="Front. Microbiol.">
        <title>High frequency of phylogenetically diverse reductive dehalogenase-homologous genes in deep subseafloor sedimentary metagenomes.</title>
        <authorList>
            <person name="Kawai M."/>
            <person name="Futagami T."/>
            <person name="Toyoda A."/>
            <person name="Takaki Y."/>
            <person name="Nishi S."/>
            <person name="Hori S."/>
            <person name="Arai W."/>
            <person name="Tsubouchi T."/>
            <person name="Morono Y."/>
            <person name="Uchiyama I."/>
            <person name="Ito T."/>
            <person name="Fujiyama A."/>
            <person name="Inagaki F."/>
            <person name="Takami H."/>
        </authorList>
    </citation>
    <scope>NUCLEOTIDE SEQUENCE</scope>
    <source>
        <strain evidence="2">Expedition CK06-06</strain>
    </source>
</reference>
<dbReference type="InterPro" id="IPR038987">
    <property type="entry name" value="MoeA-like"/>
</dbReference>
<feature type="non-terminal residue" evidence="2">
    <location>
        <position position="116"/>
    </location>
</feature>
<dbReference type="GO" id="GO:0005829">
    <property type="term" value="C:cytosol"/>
    <property type="evidence" value="ECO:0007669"/>
    <property type="project" value="TreeGrafter"/>
</dbReference>
<dbReference type="PANTHER" id="PTHR10192">
    <property type="entry name" value="MOLYBDOPTERIN BIOSYNTHESIS PROTEIN"/>
    <property type="match status" value="1"/>
</dbReference>
<dbReference type="Gene3D" id="3.40.980.10">
    <property type="entry name" value="MoaB/Mog-like domain"/>
    <property type="match status" value="1"/>
</dbReference>
<dbReference type="InterPro" id="IPR001453">
    <property type="entry name" value="MoaB/Mog_dom"/>
</dbReference>
<evidence type="ECO:0000259" key="1">
    <source>
        <dbReference type="SMART" id="SM00852"/>
    </source>
</evidence>
<dbReference type="Pfam" id="PF00994">
    <property type="entry name" value="MoCF_biosynth"/>
    <property type="match status" value="1"/>
</dbReference>
<dbReference type="PANTHER" id="PTHR10192:SF5">
    <property type="entry name" value="GEPHYRIN"/>
    <property type="match status" value="1"/>
</dbReference>
<gene>
    <name evidence="2" type="ORF">S01H1_41905</name>
</gene>
<dbReference type="InterPro" id="IPR036425">
    <property type="entry name" value="MoaB/Mog-like_dom_sf"/>
</dbReference>
<evidence type="ECO:0000313" key="2">
    <source>
        <dbReference type="EMBL" id="GAG02402.1"/>
    </source>
</evidence>
<dbReference type="SUPFAM" id="SSF53218">
    <property type="entry name" value="Molybdenum cofactor biosynthesis proteins"/>
    <property type="match status" value="1"/>
</dbReference>
<comment type="caution">
    <text evidence="2">The sequence shown here is derived from an EMBL/GenBank/DDBJ whole genome shotgun (WGS) entry which is preliminary data.</text>
</comment>
<dbReference type="EMBL" id="BARS01026599">
    <property type="protein sequence ID" value="GAG02402.1"/>
    <property type="molecule type" value="Genomic_DNA"/>
</dbReference>